<keyword evidence="1" id="KW-0234">DNA repair</keyword>
<sequence length="185" mass="20873">MEEAAFSCRSHKLCALFVTILVHGNPAVLRKLWEKHKKAISEDICYRNGDRKSTTSWKAPCLSLLESKLISVPETTPKDFNLPNYDQHLLQLVENFNETESTESPESEEQVQQKIDTMTDEQADVFNTVISSVDENPTKLFFLDAPSGTGKTYMLNLIISITGDTTYIPGDDIQPAITSELCIWR</sequence>
<comment type="caution">
    <text evidence="3">The sequence shown here is derived from an EMBL/GenBank/DDBJ whole genome shotgun (WGS) entry which is preliminary data.</text>
</comment>
<dbReference type="GO" id="GO:0043139">
    <property type="term" value="F:5'-3' DNA helicase activity"/>
    <property type="evidence" value="ECO:0007669"/>
    <property type="project" value="UniProtKB-EC"/>
</dbReference>
<proteinExistence type="inferred from homology"/>
<organism evidence="3 4">
    <name type="scientific">Petrolisthes cinctipes</name>
    <name type="common">Flat porcelain crab</name>
    <dbReference type="NCBI Taxonomy" id="88211"/>
    <lineage>
        <taxon>Eukaryota</taxon>
        <taxon>Metazoa</taxon>
        <taxon>Ecdysozoa</taxon>
        <taxon>Arthropoda</taxon>
        <taxon>Crustacea</taxon>
        <taxon>Multicrustacea</taxon>
        <taxon>Malacostraca</taxon>
        <taxon>Eumalacostraca</taxon>
        <taxon>Eucarida</taxon>
        <taxon>Decapoda</taxon>
        <taxon>Pleocyemata</taxon>
        <taxon>Anomura</taxon>
        <taxon>Galatheoidea</taxon>
        <taxon>Porcellanidae</taxon>
        <taxon>Petrolisthes</taxon>
    </lineage>
</organism>
<keyword evidence="4" id="KW-1185">Reference proteome</keyword>
<dbReference type="GO" id="GO:0005524">
    <property type="term" value="F:ATP binding"/>
    <property type="evidence" value="ECO:0007669"/>
    <property type="project" value="UniProtKB-KW"/>
</dbReference>
<keyword evidence="1" id="KW-0067">ATP-binding</keyword>
<dbReference type="PANTHER" id="PTHR10492">
    <property type="match status" value="1"/>
</dbReference>
<accession>A0AAE1L5M0</accession>
<evidence type="ECO:0000256" key="1">
    <source>
        <dbReference type="RuleBase" id="RU363044"/>
    </source>
</evidence>
<keyword evidence="1" id="KW-0227">DNA damage</keyword>
<keyword evidence="1" id="KW-0378">Hydrolase</keyword>
<dbReference type="GO" id="GO:0000723">
    <property type="term" value="P:telomere maintenance"/>
    <property type="evidence" value="ECO:0007669"/>
    <property type="project" value="InterPro"/>
</dbReference>
<evidence type="ECO:0000259" key="2">
    <source>
        <dbReference type="Pfam" id="PF05970"/>
    </source>
</evidence>
<comment type="catalytic activity">
    <reaction evidence="1">
        <text>ATP + H2O = ADP + phosphate + H(+)</text>
        <dbReference type="Rhea" id="RHEA:13065"/>
        <dbReference type="ChEBI" id="CHEBI:15377"/>
        <dbReference type="ChEBI" id="CHEBI:15378"/>
        <dbReference type="ChEBI" id="CHEBI:30616"/>
        <dbReference type="ChEBI" id="CHEBI:43474"/>
        <dbReference type="ChEBI" id="CHEBI:456216"/>
        <dbReference type="EC" id="5.6.2.3"/>
    </reaction>
</comment>
<dbReference type="Pfam" id="PF05970">
    <property type="entry name" value="PIF1"/>
    <property type="match status" value="1"/>
</dbReference>
<dbReference type="GO" id="GO:0016787">
    <property type="term" value="F:hydrolase activity"/>
    <property type="evidence" value="ECO:0007669"/>
    <property type="project" value="UniProtKB-KW"/>
</dbReference>
<name>A0AAE1L5M0_PETCI</name>
<keyword evidence="1" id="KW-0347">Helicase</keyword>
<keyword evidence="1" id="KW-0547">Nucleotide-binding</keyword>
<dbReference type="EMBL" id="JAWQEG010000143">
    <property type="protein sequence ID" value="KAK3894115.1"/>
    <property type="molecule type" value="Genomic_DNA"/>
</dbReference>
<dbReference type="Gene3D" id="3.40.50.300">
    <property type="entry name" value="P-loop containing nucleotide triphosphate hydrolases"/>
    <property type="match status" value="1"/>
</dbReference>
<gene>
    <name evidence="3" type="ORF">Pcinc_002133</name>
</gene>
<dbReference type="Proteomes" id="UP001286313">
    <property type="component" value="Unassembled WGS sequence"/>
</dbReference>
<comment type="similarity">
    <text evidence="1">Belongs to the helicase family.</text>
</comment>
<reference evidence="3" key="1">
    <citation type="submission" date="2023-10" db="EMBL/GenBank/DDBJ databases">
        <title>Genome assemblies of two species of porcelain crab, Petrolisthes cinctipes and Petrolisthes manimaculis (Anomura: Porcellanidae).</title>
        <authorList>
            <person name="Angst P."/>
        </authorList>
    </citation>
    <scope>NUCLEOTIDE SEQUENCE</scope>
    <source>
        <strain evidence="3">PB745_01</strain>
        <tissue evidence="3">Gill</tissue>
    </source>
</reference>
<evidence type="ECO:0000313" key="4">
    <source>
        <dbReference type="Proteomes" id="UP001286313"/>
    </source>
</evidence>
<dbReference type="InterPro" id="IPR010285">
    <property type="entry name" value="DNA_helicase_pif1-like_DEAD"/>
</dbReference>
<dbReference type="GO" id="GO:0006310">
    <property type="term" value="P:DNA recombination"/>
    <property type="evidence" value="ECO:0007669"/>
    <property type="project" value="UniProtKB-KW"/>
</dbReference>
<dbReference type="EC" id="5.6.2.3" evidence="1"/>
<comment type="cofactor">
    <cofactor evidence="1">
        <name>Mg(2+)</name>
        <dbReference type="ChEBI" id="CHEBI:18420"/>
    </cofactor>
</comment>
<keyword evidence="1" id="KW-0233">DNA recombination</keyword>
<dbReference type="InterPro" id="IPR027417">
    <property type="entry name" value="P-loop_NTPase"/>
</dbReference>
<dbReference type="SUPFAM" id="SSF52540">
    <property type="entry name" value="P-loop containing nucleoside triphosphate hydrolases"/>
    <property type="match status" value="1"/>
</dbReference>
<feature type="domain" description="DNA helicase Pif1-like DEAD-box helicase" evidence="2">
    <location>
        <begin position="118"/>
        <end position="160"/>
    </location>
</feature>
<dbReference type="GO" id="GO:0006281">
    <property type="term" value="P:DNA repair"/>
    <property type="evidence" value="ECO:0007669"/>
    <property type="project" value="UniProtKB-KW"/>
</dbReference>
<dbReference type="AlphaFoldDB" id="A0AAE1L5M0"/>
<evidence type="ECO:0000313" key="3">
    <source>
        <dbReference type="EMBL" id="KAK3894115.1"/>
    </source>
</evidence>
<protein>
    <recommendedName>
        <fullName evidence="1">ATP-dependent DNA helicase</fullName>
        <ecNumber evidence="1">5.6.2.3</ecNumber>
    </recommendedName>
</protein>